<dbReference type="Pfam" id="PF20241">
    <property type="entry name" value="DUF6598"/>
    <property type="match status" value="1"/>
</dbReference>
<dbReference type="InterPro" id="IPR046533">
    <property type="entry name" value="DUF6598"/>
</dbReference>
<name>A0AAD8T4R0_LOLMU</name>
<dbReference type="PANTHER" id="PTHR33065">
    <property type="entry name" value="OS07G0486400 PROTEIN"/>
    <property type="match status" value="1"/>
</dbReference>
<accession>A0AAD8T4R0</accession>
<organism evidence="2 3">
    <name type="scientific">Lolium multiflorum</name>
    <name type="common">Italian ryegrass</name>
    <name type="synonym">Lolium perenne subsp. multiflorum</name>
    <dbReference type="NCBI Taxonomy" id="4521"/>
    <lineage>
        <taxon>Eukaryota</taxon>
        <taxon>Viridiplantae</taxon>
        <taxon>Streptophyta</taxon>
        <taxon>Embryophyta</taxon>
        <taxon>Tracheophyta</taxon>
        <taxon>Spermatophyta</taxon>
        <taxon>Magnoliopsida</taxon>
        <taxon>Liliopsida</taxon>
        <taxon>Poales</taxon>
        <taxon>Poaceae</taxon>
        <taxon>BOP clade</taxon>
        <taxon>Pooideae</taxon>
        <taxon>Poodae</taxon>
        <taxon>Poeae</taxon>
        <taxon>Poeae Chloroplast Group 2 (Poeae type)</taxon>
        <taxon>Loliodinae</taxon>
        <taxon>Loliinae</taxon>
        <taxon>Lolium</taxon>
    </lineage>
</organism>
<evidence type="ECO:0000313" key="3">
    <source>
        <dbReference type="Proteomes" id="UP001231189"/>
    </source>
</evidence>
<gene>
    <name evidence="2" type="ORF">QYE76_057279</name>
</gene>
<dbReference type="AlphaFoldDB" id="A0AAD8T4R0"/>
<proteinExistence type="predicted"/>
<evidence type="ECO:0000259" key="1">
    <source>
        <dbReference type="Pfam" id="PF20241"/>
    </source>
</evidence>
<dbReference type="EMBL" id="JAUUTY010000003">
    <property type="protein sequence ID" value="KAK1669120.1"/>
    <property type="molecule type" value="Genomic_DNA"/>
</dbReference>
<sequence>MDVEGDVLDAKIAAYWARRGKEKEDEPEESRTDNNAYEARLYRDTWNRKLTGERGSYEDATSIPPMRFTDHRSTFSSTRPALQIFSVKVEKIMGGLLWPIDIYGMVAIRDIVDHNRNIIFNRQRGNSQTLTEEDSYLALINPTRAIVVNAHPVYFEVDLKVKGTTMSEDKDLSLLAACYTSNGPSRSCVIRRVWTSKLSTLKFTFGHILYSVEATIKVEVINGRWPRGYQGVFTAKTSNINGMDVSLLAFEDGELPIDNGRMVKLSRRVVCVKLDRPEENLKKLKLIFCLKAQPTNEKNGKVEHHIYFKPKENGRSQHKIKVNSCKMQVTVAWSLLSTFGIC</sequence>
<feature type="domain" description="DUF6598" evidence="1">
    <location>
        <begin position="81"/>
        <end position="331"/>
    </location>
</feature>
<reference evidence="2" key="1">
    <citation type="submission" date="2023-07" db="EMBL/GenBank/DDBJ databases">
        <title>A chromosome-level genome assembly of Lolium multiflorum.</title>
        <authorList>
            <person name="Chen Y."/>
            <person name="Copetti D."/>
            <person name="Kolliker R."/>
            <person name="Studer B."/>
        </authorList>
    </citation>
    <scope>NUCLEOTIDE SEQUENCE</scope>
    <source>
        <strain evidence="2">02402/16</strain>
        <tissue evidence="2">Leaf</tissue>
    </source>
</reference>
<keyword evidence="3" id="KW-1185">Reference proteome</keyword>
<comment type="caution">
    <text evidence="2">The sequence shown here is derived from an EMBL/GenBank/DDBJ whole genome shotgun (WGS) entry which is preliminary data.</text>
</comment>
<dbReference type="PANTHER" id="PTHR33065:SF220">
    <property type="entry name" value="DUF6598 DOMAIN-CONTAINING PROTEIN"/>
    <property type="match status" value="1"/>
</dbReference>
<dbReference type="Proteomes" id="UP001231189">
    <property type="component" value="Unassembled WGS sequence"/>
</dbReference>
<evidence type="ECO:0000313" key="2">
    <source>
        <dbReference type="EMBL" id="KAK1669120.1"/>
    </source>
</evidence>
<protein>
    <recommendedName>
        <fullName evidence="1">DUF6598 domain-containing protein</fullName>
    </recommendedName>
</protein>